<dbReference type="AlphaFoldDB" id="A0A922SDJ7"/>
<accession>A0A922SDJ7</accession>
<reference evidence="1" key="1">
    <citation type="journal article" date="2021" name="G3 (Bethesda)">
        <title>Genome and transcriptome analysis of the beet armyworm Spodoptera exigua reveals targets for pest control. .</title>
        <authorList>
            <person name="Simon S."/>
            <person name="Breeschoten T."/>
            <person name="Jansen H.J."/>
            <person name="Dirks R.P."/>
            <person name="Schranz M.E."/>
            <person name="Ros V.I.D."/>
        </authorList>
    </citation>
    <scope>NUCLEOTIDE SEQUENCE</scope>
    <source>
        <strain evidence="1">TB_SE_WUR_2020</strain>
    </source>
</reference>
<proteinExistence type="predicted"/>
<dbReference type="Proteomes" id="UP000814243">
    <property type="component" value="Unassembled WGS sequence"/>
</dbReference>
<evidence type="ECO:0000313" key="1">
    <source>
        <dbReference type="EMBL" id="KAH9632958.1"/>
    </source>
</evidence>
<organism evidence="1 2">
    <name type="scientific">Spodoptera exigua</name>
    <name type="common">Beet armyworm</name>
    <name type="synonym">Noctua fulgens</name>
    <dbReference type="NCBI Taxonomy" id="7107"/>
    <lineage>
        <taxon>Eukaryota</taxon>
        <taxon>Metazoa</taxon>
        <taxon>Ecdysozoa</taxon>
        <taxon>Arthropoda</taxon>
        <taxon>Hexapoda</taxon>
        <taxon>Insecta</taxon>
        <taxon>Pterygota</taxon>
        <taxon>Neoptera</taxon>
        <taxon>Endopterygota</taxon>
        <taxon>Lepidoptera</taxon>
        <taxon>Glossata</taxon>
        <taxon>Ditrysia</taxon>
        <taxon>Noctuoidea</taxon>
        <taxon>Noctuidae</taxon>
        <taxon>Amphipyrinae</taxon>
        <taxon>Spodoptera</taxon>
    </lineage>
</organism>
<gene>
    <name evidence="1" type="ORF">HF086_003075</name>
</gene>
<sequence>MHRARKCNAEVVGGQAGGGGVRVRGHPHHHAVPVHHRRGAGAQLPRAVLQAVPRALAADGFHARADCLSRYALPADCKQFECDTQDKFERQKRTPFQAALNLDSFSGGYHWTSGPHASANYT</sequence>
<evidence type="ECO:0000313" key="2">
    <source>
        <dbReference type="Proteomes" id="UP000814243"/>
    </source>
</evidence>
<name>A0A922SDJ7_SPOEX</name>
<dbReference type="EMBL" id="JACEFF010000677">
    <property type="protein sequence ID" value="KAH9632958.1"/>
    <property type="molecule type" value="Genomic_DNA"/>
</dbReference>
<protein>
    <submittedName>
        <fullName evidence="1">Uncharacterized protein</fullName>
    </submittedName>
</protein>
<comment type="caution">
    <text evidence="1">The sequence shown here is derived from an EMBL/GenBank/DDBJ whole genome shotgun (WGS) entry which is preliminary data.</text>
</comment>